<comment type="caution">
    <text evidence="2">The sequence shown here is derived from an EMBL/GenBank/DDBJ whole genome shotgun (WGS) entry which is preliminary data.</text>
</comment>
<dbReference type="Pfam" id="PF13663">
    <property type="entry name" value="DUF4148"/>
    <property type="match status" value="1"/>
</dbReference>
<feature type="signal peptide" evidence="1">
    <location>
        <begin position="1"/>
        <end position="22"/>
    </location>
</feature>
<evidence type="ECO:0000313" key="3">
    <source>
        <dbReference type="Proteomes" id="UP000237381"/>
    </source>
</evidence>
<reference evidence="2 3" key="1">
    <citation type="submission" date="2018-01" db="EMBL/GenBank/DDBJ databases">
        <title>Genomic Encyclopedia of Type Strains, Phase III (KMG-III): the genomes of soil and plant-associated and newly described type strains.</title>
        <authorList>
            <person name="Whitman W."/>
        </authorList>
    </citation>
    <scope>NUCLEOTIDE SEQUENCE [LARGE SCALE GENOMIC DNA]</scope>
    <source>
        <strain evidence="2 3">JCM 18070</strain>
    </source>
</reference>
<name>A0A2S4ME41_9BURK</name>
<dbReference type="EMBL" id="PQGA01000004">
    <property type="protein sequence ID" value="POR52994.1"/>
    <property type="molecule type" value="Genomic_DNA"/>
</dbReference>
<dbReference type="AlphaFoldDB" id="A0A2S4ME41"/>
<feature type="chain" id="PRO_5015565580" evidence="1">
    <location>
        <begin position="23"/>
        <end position="92"/>
    </location>
</feature>
<dbReference type="InterPro" id="IPR025421">
    <property type="entry name" value="DUF4148"/>
</dbReference>
<sequence>MKKSWSGALAVLLVSVSAVAHAGGLPGDPSAGEAPASAPATGTAVVSVVSTPAPAWNKDGVPITRAQVRHELVQAQNDGELKALNGTLYAHH</sequence>
<keyword evidence="3" id="KW-1185">Reference proteome</keyword>
<protein>
    <submittedName>
        <fullName evidence="2">Uncharacterized protein DUF4148</fullName>
    </submittedName>
</protein>
<gene>
    <name evidence="2" type="ORF">B0G62_104291</name>
</gene>
<proteinExistence type="predicted"/>
<accession>A0A2S4ME41</accession>
<organism evidence="2 3">
    <name type="scientific">Paraburkholderia eburnea</name>
    <dbReference type="NCBI Taxonomy" id="1189126"/>
    <lineage>
        <taxon>Bacteria</taxon>
        <taxon>Pseudomonadati</taxon>
        <taxon>Pseudomonadota</taxon>
        <taxon>Betaproteobacteria</taxon>
        <taxon>Burkholderiales</taxon>
        <taxon>Burkholderiaceae</taxon>
        <taxon>Paraburkholderia</taxon>
    </lineage>
</organism>
<evidence type="ECO:0000256" key="1">
    <source>
        <dbReference type="SAM" id="SignalP"/>
    </source>
</evidence>
<dbReference type="RefSeq" id="WP_244193197.1">
    <property type="nucleotide sequence ID" value="NZ_PQGA01000004.1"/>
</dbReference>
<keyword evidence="1" id="KW-0732">Signal</keyword>
<evidence type="ECO:0000313" key="2">
    <source>
        <dbReference type="EMBL" id="POR52994.1"/>
    </source>
</evidence>
<dbReference type="Proteomes" id="UP000237381">
    <property type="component" value="Unassembled WGS sequence"/>
</dbReference>